<dbReference type="Proteomes" id="UP000831701">
    <property type="component" value="Chromosome 23"/>
</dbReference>
<proteinExistence type="predicted"/>
<keyword evidence="2" id="KW-1185">Reference proteome</keyword>
<organism evidence="1 2">
    <name type="scientific">Scortum barcoo</name>
    <name type="common">barcoo grunter</name>
    <dbReference type="NCBI Taxonomy" id="214431"/>
    <lineage>
        <taxon>Eukaryota</taxon>
        <taxon>Metazoa</taxon>
        <taxon>Chordata</taxon>
        <taxon>Craniata</taxon>
        <taxon>Vertebrata</taxon>
        <taxon>Euteleostomi</taxon>
        <taxon>Actinopterygii</taxon>
        <taxon>Neopterygii</taxon>
        <taxon>Teleostei</taxon>
        <taxon>Neoteleostei</taxon>
        <taxon>Acanthomorphata</taxon>
        <taxon>Eupercaria</taxon>
        <taxon>Centrarchiformes</taxon>
        <taxon>Terapontoidei</taxon>
        <taxon>Terapontidae</taxon>
        <taxon>Scortum</taxon>
    </lineage>
</organism>
<dbReference type="EMBL" id="CM041553">
    <property type="protein sequence ID" value="KAI3353532.1"/>
    <property type="molecule type" value="Genomic_DNA"/>
</dbReference>
<accession>A0ACB8VCX0</accession>
<reference evidence="1" key="1">
    <citation type="submission" date="2022-04" db="EMBL/GenBank/DDBJ databases">
        <title>Jade perch genome.</title>
        <authorList>
            <person name="Chao B."/>
        </authorList>
    </citation>
    <scope>NUCLEOTIDE SEQUENCE</scope>
    <source>
        <strain evidence="1">CB-2022</strain>
    </source>
</reference>
<name>A0ACB8VCX0_9TELE</name>
<gene>
    <name evidence="1" type="ORF">L3Q82_020052</name>
</gene>
<comment type="caution">
    <text evidence="1">The sequence shown here is derived from an EMBL/GenBank/DDBJ whole genome shotgun (WGS) entry which is preliminary data.</text>
</comment>
<sequence length="227" mass="25577">GYHLISSNQTVKAEEGDDVILKCHLQPSINLQKYIFDVKRHDLKGNNGPSSNDIVFVYGREEVNQVEQLDQYRSRTSIISEDLSRGILTLIISSVQLRDSGKYKMFVPELKTFCFINLTVDAQKLDWKTVIYIVVPVVGVLVAVAVLCFLKKRGRIPLTDISSDAQKLDWKTVIYIVVPVGVLVAVAVLCFLKKRGRIQICKKKNRVARQEADSLEMENLSAQPAEV</sequence>
<protein>
    <submittedName>
        <fullName evidence="1">Uncharacterized protein</fullName>
    </submittedName>
</protein>
<evidence type="ECO:0000313" key="1">
    <source>
        <dbReference type="EMBL" id="KAI3353532.1"/>
    </source>
</evidence>
<evidence type="ECO:0000313" key="2">
    <source>
        <dbReference type="Proteomes" id="UP000831701"/>
    </source>
</evidence>
<feature type="non-terminal residue" evidence="1">
    <location>
        <position position="1"/>
    </location>
</feature>